<evidence type="ECO:0000313" key="3">
    <source>
        <dbReference type="Proteomes" id="UP001140502"/>
    </source>
</evidence>
<evidence type="ECO:0000313" key="2">
    <source>
        <dbReference type="EMBL" id="KAJ4328210.1"/>
    </source>
</evidence>
<organism evidence="2 3">
    <name type="scientific">Fusarium piperis</name>
    <dbReference type="NCBI Taxonomy" id="1435070"/>
    <lineage>
        <taxon>Eukaryota</taxon>
        <taxon>Fungi</taxon>
        <taxon>Dikarya</taxon>
        <taxon>Ascomycota</taxon>
        <taxon>Pezizomycotina</taxon>
        <taxon>Sordariomycetes</taxon>
        <taxon>Hypocreomycetidae</taxon>
        <taxon>Hypocreales</taxon>
        <taxon>Nectriaceae</taxon>
        <taxon>Fusarium</taxon>
        <taxon>Fusarium solani species complex</taxon>
    </lineage>
</organism>
<dbReference type="AlphaFoldDB" id="A0A9W8WLG7"/>
<protein>
    <submittedName>
        <fullName evidence="2">Uncharacterized protein</fullName>
    </submittedName>
</protein>
<comment type="caution">
    <text evidence="2">The sequence shown here is derived from an EMBL/GenBank/DDBJ whole genome shotgun (WGS) entry which is preliminary data.</text>
</comment>
<name>A0A9W8WLG7_9HYPO</name>
<keyword evidence="3" id="KW-1185">Reference proteome</keyword>
<accession>A0A9W8WLG7</accession>
<dbReference type="Proteomes" id="UP001140502">
    <property type="component" value="Unassembled WGS sequence"/>
</dbReference>
<sequence>MPESTRSLDGSEKFALYLFTTPTPGSSLVIIASVSNSSLRICQWGKVVKASNRLGSSLAPSLAQFMPDVEATGYPVDKAKRGYGHEAPRRGREEEKCGEKSLLVKHGFKRGSGKWDSVGQRPIQQ</sequence>
<proteinExistence type="predicted"/>
<reference evidence="2" key="1">
    <citation type="submission" date="2022-10" db="EMBL/GenBank/DDBJ databases">
        <title>Tapping the CABI collections for fungal endophytes: first genome assemblies for Collariella, Neodidymelliopsis, Ascochyta clinopodiicola, Didymella pomorum, Didymosphaeria variabile, Neocosmospora piperis and Neocucurbitaria cava.</title>
        <authorList>
            <person name="Hill R."/>
        </authorList>
    </citation>
    <scope>NUCLEOTIDE SEQUENCE</scope>
    <source>
        <strain evidence="2">IMI 366586</strain>
    </source>
</reference>
<evidence type="ECO:0000256" key="1">
    <source>
        <dbReference type="SAM" id="MobiDB-lite"/>
    </source>
</evidence>
<dbReference type="EMBL" id="JAPEUR010000014">
    <property type="protein sequence ID" value="KAJ4328210.1"/>
    <property type="molecule type" value="Genomic_DNA"/>
</dbReference>
<feature type="region of interest" description="Disordered" evidence="1">
    <location>
        <begin position="77"/>
        <end position="96"/>
    </location>
</feature>
<gene>
    <name evidence="2" type="ORF">N0V84_001412</name>
</gene>